<evidence type="ECO:0000313" key="1">
    <source>
        <dbReference type="EMBL" id="GMS98063.1"/>
    </source>
</evidence>
<dbReference type="Proteomes" id="UP001432027">
    <property type="component" value="Unassembled WGS sequence"/>
</dbReference>
<evidence type="ECO:0000313" key="2">
    <source>
        <dbReference type="Proteomes" id="UP001432027"/>
    </source>
</evidence>
<accession>A0AAV5TUZ7</accession>
<name>A0AAV5TUZ7_9BILA</name>
<feature type="non-terminal residue" evidence="1">
    <location>
        <position position="1"/>
    </location>
</feature>
<dbReference type="EMBL" id="BTSX01000005">
    <property type="protein sequence ID" value="GMS98063.1"/>
    <property type="molecule type" value="Genomic_DNA"/>
</dbReference>
<gene>
    <name evidence="1" type="ORF">PENTCL1PPCAC_20238</name>
</gene>
<sequence length="73" mass="8394">ANKKSKNARLAKQRNKQITIDSASHIGRGLASSIEEIDEARRIIFAHMQCEERKKEKMMKVFDKNETLYSEAA</sequence>
<keyword evidence="2" id="KW-1185">Reference proteome</keyword>
<dbReference type="AlphaFoldDB" id="A0AAV5TUZ7"/>
<proteinExistence type="predicted"/>
<protein>
    <submittedName>
        <fullName evidence="1">Uncharacterized protein</fullName>
    </submittedName>
</protein>
<organism evidence="1 2">
    <name type="scientific">Pristionchus entomophagus</name>
    <dbReference type="NCBI Taxonomy" id="358040"/>
    <lineage>
        <taxon>Eukaryota</taxon>
        <taxon>Metazoa</taxon>
        <taxon>Ecdysozoa</taxon>
        <taxon>Nematoda</taxon>
        <taxon>Chromadorea</taxon>
        <taxon>Rhabditida</taxon>
        <taxon>Rhabditina</taxon>
        <taxon>Diplogasteromorpha</taxon>
        <taxon>Diplogasteroidea</taxon>
        <taxon>Neodiplogasteridae</taxon>
        <taxon>Pristionchus</taxon>
    </lineage>
</organism>
<comment type="caution">
    <text evidence="1">The sequence shown here is derived from an EMBL/GenBank/DDBJ whole genome shotgun (WGS) entry which is preliminary data.</text>
</comment>
<reference evidence="1" key="1">
    <citation type="submission" date="2023-10" db="EMBL/GenBank/DDBJ databases">
        <title>Genome assembly of Pristionchus species.</title>
        <authorList>
            <person name="Yoshida K."/>
            <person name="Sommer R.J."/>
        </authorList>
    </citation>
    <scope>NUCLEOTIDE SEQUENCE</scope>
    <source>
        <strain evidence="1">RS0144</strain>
    </source>
</reference>